<dbReference type="GeneID" id="115578264"/>
<dbReference type="Proteomes" id="UP000472265">
    <property type="component" value="Unassembled WGS sequence"/>
</dbReference>
<feature type="compositionally biased region" description="Basic and acidic residues" evidence="11">
    <location>
        <begin position="123"/>
        <end position="132"/>
    </location>
</feature>
<dbReference type="FunFam" id="3.30.160.60:FF:000275">
    <property type="entry name" value="zinc finger protein 90 homolog"/>
    <property type="match status" value="1"/>
</dbReference>
<evidence type="ECO:0000256" key="3">
    <source>
        <dbReference type="ARBA" id="ARBA00022737"/>
    </source>
</evidence>
<dbReference type="InterPro" id="IPR036236">
    <property type="entry name" value="Znf_C2H2_sf"/>
</dbReference>
<dbReference type="InParanoid" id="A0A671WW37"/>
<evidence type="ECO:0000256" key="4">
    <source>
        <dbReference type="ARBA" id="ARBA00022771"/>
    </source>
</evidence>
<evidence type="ECO:0000256" key="6">
    <source>
        <dbReference type="ARBA" id="ARBA00023015"/>
    </source>
</evidence>
<comment type="subcellular location">
    <subcellularLocation>
        <location evidence="1">Nucleus</location>
    </subcellularLocation>
</comment>
<evidence type="ECO:0000256" key="9">
    <source>
        <dbReference type="ARBA" id="ARBA00023242"/>
    </source>
</evidence>
<dbReference type="Ensembl" id="ENSSAUT00010045485.1">
    <property type="protein sequence ID" value="ENSSAUP00010043212.1"/>
    <property type="gene ID" value="ENSSAUG00010018148.1"/>
</dbReference>
<dbReference type="GeneTree" id="ENSGT01150000286958"/>
<feature type="domain" description="C2H2-type" evidence="12">
    <location>
        <begin position="435"/>
        <end position="462"/>
    </location>
</feature>
<keyword evidence="5" id="KW-0862">Zinc</keyword>
<keyword evidence="4 10" id="KW-0863">Zinc-finger</keyword>
<dbReference type="OrthoDB" id="8746193at2759"/>
<evidence type="ECO:0000256" key="2">
    <source>
        <dbReference type="ARBA" id="ARBA00022723"/>
    </source>
</evidence>
<dbReference type="FunFam" id="3.30.160.60:FF:001155">
    <property type="entry name" value="Zinc finger 30C"/>
    <property type="match status" value="1"/>
</dbReference>
<reference evidence="13" key="2">
    <citation type="submission" date="2025-09" db="UniProtKB">
        <authorList>
            <consortium name="Ensembl"/>
        </authorList>
    </citation>
    <scope>IDENTIFICATION</scope>
</reference>
<feature type="compositionally biased region" description="Basic and acidic residues" evidence="11">
    <location>
        <begin position="17"/>
        <end position="27"/>
    </location>
</feature>
<accession>A0A671WW37</accession>
<evidence type="ECO:0000313" key="14">
    <source>
        <dbReference type="Proteomes" id="UP000472265"/>
    </source>
</evidence>
<dbReference type="FunFam" id="3.30.160.60:FF:000264">
    <property type="entry name" value="Zinc finger protein 236"/>
    <property type="match status" value="1"/>
</dbReference>
<evidence type="ECO:0000259" key="12">
    <source>
        <dbReference type="PROSITE" id="PS50157"/>
    </source>
</evidence>
<keyword evidence="9" id="KW-0539">Nucleus</keyword>
<dbReference type="PANTHER" id="PTHR14196:SF15">
    <property type="entry name" value="OOCYTE ZINC FINGER PROTEIN XLCOF7.1-LIKE"/>
    <property type="match status" value="1"/>
</dbReference>
<feature type="compositionally biased region" description="Basic residues" evidence="11">
    <location>
        <begin position="1"/>
        <end position="16"/>
    </location>
</feature>
<dbReference type="GO" id="GO:0008270">
    <property type="term" value="F:zinc ion binding"/>
    <property type="evidence" value="ECO:0007669"/>
    <property type="project" value="UniProtKB-KW"/>
</dbReference>
<evidence type="ECO:0000256" key="8">
    <source>
        <dbReference type="ARBA" id="ARBA00023163"/>
    </source>
</evidence>
<reference evidence="13" key="1">
    <citation type="submission" date="2025-08" db="UniProtKB">
        <authorList>
            <consortium name="Ensembl"/>
        </authorList>
    </citation>
    <scope>IDENTIFICATION</scope>
</reference>
<protein>
    <submittedName>
        <fullName evidence="13">Zinc finger protein 37-like</fullName>
    </submittedName>
</protein>
<feature type="domain" description="C2H2-type" evidence="12">
    <location>
        <begin position="407"/>
        <end position="434"/>
    </location>
</feature>
<dbReference type="GO" id="GO:0000981">
    <property type="term" value="F:DNA-binding transcription factor activity, RNA polymerase II-specific"/>
    <property type="evidence" value="ECO:0007669"/>
    <property type="project" value="TreeGrafter"/>
</dbReference>
<dbReference type="GO" id="GO:0000977">
    <property type="term" value="F:RNA polymerase II transcription regulatory region sequence-specific DNA binding"/>
    <property type="evidence" value="ECO:0007669"/>
    <property type="project" value="TreeGrafter"/>
</dbReference>
<evidence type="ECO:0000256" key="10">
    <source>
        <dbReference type="PROSITE-ProRule" id="PRU00042"/>
    </source>
</evidence>
<gene>
    <name evidence="13" type="primary">LOC115578264</name>
</gene>
<dbReference type="GO" id="GO:0005634">
    <property type="term" value="C:nucleus"/>
    <property type="evidence" value="ECO:0007669"/>
    <property type="project" value="UniProtKB-SubCell"/>
</dbReference>
<dbReference type="PANTHER" id="PTHR14196">
    <property type="entry name" value="ODD-SKIPPED - RELATED"/>
    <property type="match status" value="1"/>
</dbReference>
<dbReference type="RefSeq" id="XP_030266997.1">
    <property type="nucleotide sequence ID" value="XM_030411137.1"/>
</dbReference>
<dbReference type="Pfam" id="PF13912">
    <property type="entry name" value="zf-C2H2_6"/>
    <property type="match status" value="1"/>
</dbReference>
<keyword evidence="8" id="KW-0804">Transcription</keyword>
<dbReference type="Pfam" id="PF00096">
    <property type="entry name" value="zf-C2H2"/>
    <property type="match status" value="4"/>
</dbReference>
<keyword evidence="6" id="KW-0805">Transcription regulation</keyword>
<dbReference type="Gene3D" id="3.30.160.60">
    <property type="entry name" value="Classic Zinc Finger"/>
    <property type="match status" value="6"/>
</dbReference>
<dbReference type="InterPro" id="IPR050717">
    <property type="entry name" value="C2H2-ZF_Transcription_Reg"/>
</dbReference>
<keyword evidence="2" id="KW-0479">Metal-binding</keyword>
<dbReference type="AlphaFoldDB" id="A0A671WW37"/>
<dbReference type="OMA" id="REFAFEI"/>
<sequence>MSKVQKRRAAAAKKTIHPPEKEEEQHGLPDGVIEPEVPVHRAEFRQLLAIKEEVKWSSSLAQEDPPELPQIKEEQEELWTRQEGEQLRGLEEADIIKFTFSPVPVKSEEDDEEEPQSSQLHQIKTEEFRDGEPWQTESDGEDCGGPEPARNFNPEFPQLLAVKEEVEWSSSQDQEDPPELSHIKGEQEELWINQEGEQLPGLEEADIKFTFSPVPVKSEEDDEEKPHSSQLHLIKTEEISDGESLNTKNDGEDSGGPGPARNLNTDSNLQPADDDNTSHSSEPESDDSWDWEDTRKHHSGLNPLLHNEAPIRNVDCNPIAVSVIPSECAATSGHSEHRLEDDEIQTGVRPFGCSVCGKRYRWKNSLTDHNRLHAEEKPFSCSECKKAFQWKIHLVRHMRTHTGEKPFSCSVCGEKFAKKQLWRRHLAVHTGEKPFCCSVCRKRFTRQDSLRLHSVVHTGKKPFSCSVCRKEFTRKDSLRLHSAVHTGEKTFSCSVCGKGFAVKFNLRRHLKLHTGETT</sequence>
<evidence type="ECO:0000256" key="1">
    <source>
        <dbReference type="ARBA" id="ARBA00004123"/>
    </source>
</evidence>
<dbReference type="InterPro" id="IPR013087">
    <property type="entry name" value="Znf_C2H2_type"/>
</dbReference>
<feature type="domain" description="C2H2-type" evidence="12">
    <location>
        <begin position="351"/>
        <end position="378"/>
    </location>
</feature>
<evidence type="ECO:0000256" key="11">
    <source>
        <dbReference type="SAM" id="MobiDB-lite"/>
    </source>
</evidence>
<feature type="domain" description="C2H2-type" evidence="12">
    <location>
        <begin position="463"/>
        <end position="490"/>
    </location>
</feature>
<dbReference type="FunFam" id="3.30.160.60:FF:000624">
    <property type="entry name" value="zinc finger protein 697"/>
    <property type="match status" value="1"/>
</dbReference>
<dbReference type="SMART" id="SM00355">
    <property type="entry name" value="ZnF_C2H2"/>
    <property type="match status" value="6"/>
</dbReference>
<keyword evidence="14" id="KW-1185">Reference proteome</keyword>
<feature type="domain" description="C2H2-type" evidence="12">
    <location>
        <begin position="379"/>
        <end position="406"/>
    </location>
</feature>
<evidence type="ECO:0000313" key="13">
    <source>
        <dbReference type="Ensembl" id="ENSSAUP00010043212.1"/>
    </source>
</evidence>
<dbReference type="FunFam" id="3.30.160.60:FF:000322">
    <property type="entry name" value="GDNF-inducible zinc finger protein 1"/>
    <property type="match status" value="1"/>
</dbReference>
<dbReference type="PROSITE" id="PS50157">
    <property type="entry name" value="ZINC_FINGER_C2H2_2"/>
    <property type="match status" value="6"/>
</dbReference>
<keyword evidence="3" id="KW-0677">Repeat</keyword>
<feature type="region of interest" description="Disordered" evidence="11">
    <location>
        <begin position="1"/>
        <end position="33"/>
    </location>
</feature>
<proteinExistence type="predicted"/>
<dbReference type="FunFam" id="3.30.160.60:FF:001289">
    <property type="entry name" value="Zinc finger protein 574"/>
    <property type="match status" value="1"/>
</dbReference>
<evidence type="ECO:0000256" key="5">
    <source>
        <dbReference type="ARBA" id="ARBA00022833"/>
    </source>
</evidence>
<dbReference type="PROSITE" id="PS00028">
    <property type="entry name" value="ZINC_FINGER_C2H2_1"/>
    <property type="match status" value="6"/>
</dbReference>
<keyword evidence="7" id="KW-0238">DNA-binding</keyword>
<organism evidence="13 14">
    <name type="scientific">Sparus aurata</name>
    <name type="common">Gilthead sea bream</name>
    <dbReference type="NCBI Taxonomy" id="8175"/>
    <lineage>
        <taxon>Eukaryota</taxon>
        <taxon>Metazoa</taxon>
        <taxon>Chordata</taxon>
        <taxon>Craniata</taxon>
        <taxon>Vertebrata</taxon>
        <taxon>Euteleostomi</taxon>
        <taxon>Actinopterygii</taxon>
        <taxon>Neopterygii</taxon>
        <taxon>Teleostei</taxon>
        <taxon>Neoteleostei</taxon>
        <taxon>Acanthomorphata</taxon>
        <taxon>Eupercaria</taxon>
        <taxon>Spariformes</taxon>
        <taxon>Sparidae</taxon>
        <taxon>Sparus</taxon>
    </lineage>
</organism>
<dbReference type="SUPFAM" id="SSF57667">
    <property type="entry name" value="beta-beta-alpha zinc fingers"/>
    <property type="match status" value="3"/>
</dbReference>
<evidence type="ECO:0000256" key="7">
    <source>
        <dbReference type="ARBA" id="ARBA00023125"/>
    </source>
</evidence>
<feature type="region of interest" description="Disordered" evidence="11">
    <location>
        <begin position="100"/>
        <end position="294"/>
    </location>
</feature>
<feature type="domain" description="C2H2-type" evidence="12">
    <location>
        <begin position="491"/>
        <end position="518"/>
    </location>
</feature>
<name>A0A671WW37_SPAAU</name>